<evidence type="ECO:0000256" key="1">
    <source>
        <dbReference type="ARBA" id="ARBA00009518"/>
    </source>
</evidence>
<dbReference type="Pfam" id="PF02075">
    <property type="entry name" value="RuvC"/>
    <property type="match status" value="1"/>
</dbReference>
<reference evidence="14 15" key="1">
    <citation type="journal article" date="2016" name="Nat. Commun.">
        <title>Thousands of microbial genomes shed light on interconnected biogeochemical processes in an aquifer system.</title>
        <authorList>
            <person name="Anantharaman K."/>
            <person name="Brown C.T."/>
            <person name="Hug L.A."/>
            <person name="Sharon I."/>
            <person name="Castelle C.J."/>
            <person name="Probst A.J."/>
            <person name="Thomas B.C."/>
            <person name="Singh A."/>
            <person name="Wilkins M.J."/>
            <person name="Karaoz U."/>
            <person name="Brodie E.L."/>
            <person name="Williams K.H."/>
            <person name="Hubbard S.S."/>
            <person name="Banfield J.F."/>
        </authorList>
    </citation>
    <scope>NUCLEOTIDE SEQUENCE [LARGE SCALE GENOMIC DNA]</scope>
</reference>
<dbReference type="PRINTS" id="PR00696">
    <property type="entry name" value="RSOLVASERUVC"/>
</dbReference>
<accession>A0A1G2SFX7</accession>
<feature type="binding site" evidence="13">
    <location>
        <position position="149"/>
    </location>
    <ligand>
        <name>Mg(2+)</name>
        <dbReference type="ChEBI" id="CHEBI:18420"/>
        <label>1</label>
    </ligand>
</feature>
<evidence type="ECO:0000256" key="2">
    <source>
        <dbReference type="ARBA" id="ARBA00022490"/>
    </source>
</evidence>
<dbReference type="CDD" id="cd16962">
    <property type="entry name" value="RuvC"/>
    <property type="match status" value="1"/>
</dbReference>
<keyword evidence="6 13" id="KW-0227">DNA damage</keyword>
<protein>
    <recommendedName>
        <fullName evidence="13">Crossover junction endodeoxyribonuclease RuvC</fullName>
        <ecNumber evidence="13">3.1.21.10</ecNumber>
    </recommendedName>
    <alternativeName>
        <fullName evidence="13">Holliday junction nuclease RuvC</fullName>
    </alternativeName>
    <alternativeName>
        <fullName evidence="13">Holliday junction resolvase RuvC</fullName>
    </alternativeName>
</protein>
<keyword evidence="7 13" id="KW-0378">Hydrolase</keyword>
<keyword evidence="5 13" id="KW-0255">Endonuclease</keyword>
<feature type="active site" evidence="13">
    <location>
        <position position="149"/>
    </location>
</feature>
<feature type="binding site" evidence="13">
    <location>
        <position position="7"/>
    </location>
    <ligand>
        <name>Mg(2+)</name>
        <dbReference type="ChEBI" id="CHEBI:18420"/>
        <label>1</label>
    </ligand>
</feature>
<comment type="catalytic activity">
    <reaction evidence="12 13">
        <text>Endonucleolytic cleavage at a junction such as a reciprocal single-stranded crossover between two homologous DNA duplexes (Holliday junction).</text>
        <dbReference type="EC" id="3.1.21.10"/>
    </reaction>
</comment>
<evidence type="ECO:0000256" key="6">
    <source>
        <dbReference type="ARBA" id="ARBA00022763"/>
    </source>
</evidence>
<dbReference type="PANTHER" id="PTHR30194">
    <property type="entry name" value="CROSSOVER JUNCTION ENDODEOXYRIBONUCLEASE RUVC"/>
    <property type="match status" value="1"/>
</dbReference>
<dbReference type="GO" id="GO:0008821">
    <property type="term" value="F:crossover junction DNA endonuclease activity"/>
    <property type="evidence" value="ECO:0007669"/>
    <property type="project" value="UniProtKB-UniRule"/>
</dbReference>
<name>A0A1G2SFX7_9BACT</name>
<evidence type="ECO:0000256" key="7">
    <source>
        <dbReference type="ARBA" id="ARBA00022801"/>
    </source>
</evidence>
<feature type="active site" evidence="13">
    <location>
        <position position="7"/>
    </location>
</feature>
<evidence type="ECO:0000256" key="4">
    <source>
        <dbReference type="ARBA" id="ARBA00022723"/>
    </source>
</evidence>
<comment type="function">
    <text evidence="13">The RuvA-RuvB-RuvC complex processes Holliday junction (HJ) DNA during genetic recombination and DNA repair. Endonuclease that resolves HJ intermediates. Cleaves cruciform DNA by making single-stranded nicks across the HJ at symmetrical positions within the homologous arms, yielding a 5'-phosphate and a 3'-hydroxyl group; requires a central core of homology in the junction. The consensus cleavage sequence is 5'-(A/T)TT(C/G)-3'. Cleavage occurs on the 3'-side of the TT dinucleotide at the point of strand exchange. HJ branch migration catalyzed by RuvA-RuvB allows RuvC to scan DNA until it finds its consensus sequence, where it cleaves and resolves the cruciform DNA.</text>
</comment>
<evidence type="ECO:0000256" key="13">
    <source>
        <dbReference type="HAMAP-Rule" id="MF_00034"/>
    </source>
</evidence>
<dbReference type="Gene3D" id="3.30.420.10">
    <property type="entry name" value="Ribonuclease H-like superfamily/Ribonuclease H"/>
    <property type="match status" value="1"/>
</dbReference>
<dbReference type="SUPFAM" id="SSF53098">
    <property type="entry name" value="Ribonuclease H-like"/>
    <property type="match status" value="1"/>
</dbReference>
<dbReference type="Proteomes" id="UP000177987">
    <property type="component" value="Unassembled WGS sequence"/>
</dbReference>
<keyword evidence="3 13" id="KW-0540">Nuclease</keyword>
<dbReference type="STRING" id="1802727.A2937_00525"/>
<dbReference type="GO" id="GO:0048476">
    <property type="term" value="C:Holliday junction resolvase complex"/>
    <property type="evidence" value="ECO:0007669"/>
    <property type="project" value="UniProtKB-UniRule"/>
</dbReference>
<dbReference type="HAMAP" id="MF_00034">
    <property type="entry name" value="RuvC"/>
    <property type="match status" value="1"/>
</dbReference>
<keyword evidence="9 13" id="KW-0238">DNA-binding</keyword>
<gene>
    <name evidence="13" type="primary">ruvC</name>
    <name evidence="14" type="ORF">A2937_00525</name>
</gene>
<evidence type="ECO:0000313" key="14">
    <source>
        <dbReference type="EMBL" id="OHA83987.1"/>
    </source>
</evidence>
<comment type="subcellular location">
    <subcellularLocation>
        <location evidence="13">Cytoplasm</location>
    </subcellularLocation>
</comment>
<comment type="subunit">
    <text evidence="13">Homodimer which binds Holliday junction (HJ) DNA. The HJ becomes 2-fold symmetrical on binding to RuvC with unstacked arms; it has a different conformation from HJ DNA in complex with RuvA. In the full resolvosome a probable DNA-RuvA(4)-RuvB(12)-RuvC(2) complex forms which resolves the HJ.</text>
</comment>
<keyword evidence="2 13" id="KW-0963">Cytoplasm</keyword>
<comment type="cofactor">
    <cofactor evidence="13">
        <name>Mg(2+)</name>
        <dbReference type="ChEBI" id="CHEBI:18420"/>
    </cofactor>
    <text evidence="13">Binds 2 Mg(2+) ion per subunit.</text>
</comment>
<evidence type="ECO:0000256" key="11">
    <source>
        <dbReference type="ARBA" id="ARBA00023204"/>
    </source>
</evidence>
<evidence type="ECO:0000313" key="15">
    <source>
        <dbReference type="Proteomes" id="UP000177987"/>
    </source>
</evidence>
<keyword evidence="4 13" id="KW-0479">Metal-binding</keyword>
<feature type="binding site" evidence="13">
    <location>
        <position position="76"/>
    </location>
    <ligand>
        <name>Mg(2+)</name>
        <dbReference type="ChEBI" id="CHEBI:18420"/>
        <label>2</label>
    </ligand>
</feature>
<keyword evidence="10 13" id="KW-0233">DNA recombination</keyword>
<dbReference type="InterPro" id="IPR002176">
    <property type="entry name" value="X-over_junc_endoDNase_RuvC"/>
</dbReference>
<dbReference type="InterPro" id="IPR012337">
    <property type="entry name" value="RNaseH-like_sf"/>
</dbReference>
<proteinExistence type="inferred from homology"/>
<evidence type="ECO:0000256" key="10">
    <source>
        <dbReference type="ARBA" id="ARBA00023172"/>
    </source>
</evidence>
<dbReference type="GO" id="GO:0006310">
    <property type="term" value="P:DNA recombination"/>
    <property type="evidence" value="ECO:0007669"/>
    <property type="project" value="UniProtKB-UniRule"/>
</dbReference>
<evidence type="ECO:0000256" key="3">
    <source>
        <dbReference type="ARBA" id="ARBA00022722"/>
    </source>
</evidence>
<dbReference type="GO" id="GO:0000287">
    <property type="term" value="F:magnesium ion binding"/>
    <property type="evidence" value="ECO:0007669"/>
    <property type="project" value="UniProtKB-UniRule"/>
</dbReference>
<dbReference type="GO" id="GO:0005737">
    <property type="term" value="C:cytoplasm"/>
    <property type="evidence" value="ECO:0007669"/>
    <property type="project" value="UniProtKB-SubCell"/>
</dbReference>
<keyword evidence="8 13" id="KW-0460">Magnesium</keyword>
<comment type="similarity">
    <text evidence="1 13">Belongs to the RuvC family.</text>
</comment>
<keyword evidence="11 13" id="KW-0234">DNA repair</keyword>
<organism evidence="14 15">
    <name type="scientific">Candidatus Yonathbacteria bacterium RIFCSPLOWO2_01_FULL_47_33b</name>
    <dbReference type="NCBI Taxonomy" id="1802727"/>
    <lineage>
        <taxon>Bacteria</taxon>
        <taxon>Candidatus Yonathiibacteriota</taxon>
    </lineage>
</organism>
<dbReference type="FunFam" id="3.30.420.10:FF:000002">
    <property type="entry name" value="Crossover junction endodeoxyribonuclease RuvC"/>
    <property type="match status" value="1"/>
</dbReference>
<dbReference type="EMBL" id="MHUW01000008">
    <property type="protein sequence ID" value="OHA83987.1"/>
    <property type="molecule type" value="Genomic_DNA"/>
</dbReference>
<dbReference type="PANTHER" id="PTHR30194:SF3">
    <property type="entry name" value="CROSSOVER JUNCTION ENDODEOXYRIBONUCLEASE RUVC"/>
    <property type="match status" value="1"/>
</dbReference>
<feature type="active site" evidence="13">
    <location>
        <position position="76"/>
    </location>
</feature>
<evidence type="ECO:0000256" key="12">
    <source>
        <dbReference type="ARBA" id="ARBA00029354"/>
    </source>
</evidence>
<comment type="caution">
    <text evidence="14">The sequence shown here is derived from an EMBL/GenBank/DDBJ whole genome shotgun (WGS) entry which is preliminary data.</text>
</comment>
<sequence>MRIIAIDPGYERLGIAVLEKNKATSAKGYGVPREELLFSECFKTKAALPFVERLELVGREVARVIAEYEPTALSIENLFIETNQKTAMRVAEVRGAILYQARLSGLEIYEYTPLQIKVATTGYGKATKEQVMSMVRRLVSGAENKKQDDEMDAIAIGLTHFAYARPQNMLTK</sequence>
<dbReference type="InterPro" id="IPR036397">
    <property type="entry name" value="RNaseH_sf"/>
</dbReference>
<dbReference type="GO" id="GO:0006281">
    <property type="term" value="P:DNA repair"/>
    <property type="evidence" value="ECO:0007669"/>
    <property type="project" value="UniProtKB-UniRule"/>
</dbReference>
<dbReference type="EC" id="3.1.21.10" evidence="13"/>
<dbReference type="AlphaFoldDB" id="A0A1G2SFX7"/>
<evidence type="ECO:0000256" key="5">
    <source>
        <dbReference type="ARBA" id="ARBA00022759"/>
    </source>
</evidence>
<dbReference type="GO" id="GO:0003677">
    <property type="term" value="F:DNA binding"/>
    <property type="evidence" value="ECO:0007669"/>
    <property type="project" value="UniProtKB-KW"/>
</dbReference>
<evidence type="ECO:0000256" key="9">
    <source>
        <dbReference type="ARBA" id="ARBA00023125"/>
    </source>
</evidence>
<evidence type="ECO:0000256" key="8">
    <source>
        <dbReference type="ARBA" id="ARBA00022842"/>
    </source>
</evidence>